<keyword evidence="12" id="KW-1185">Reference proteome</keyword>
<feature type="transmembrane region" description="Helical" evidence="10">
    <location>
        <begin position="165"/>
        <end position="184"/>
    </location>
</feature>
<evidence type="ECO:0000256" key="2">
    <source>
        <dbReference type="ARBA" id="ARBA00022516"/>
    </source>
</evidence>
<dbReference type="GO" id="GO:0034625">
    <property type="term" value="P:fatty acid elongation, monounsaturated fatty acid"/>
    <property type="evidence" value="ECO:0007669"/>
    <property type="project" value="TreeGrafter"/>
</dbReference>
<dbReference type="InterPro" id="IPR030457">
    <property type="entry name" value="ELO_CS"/>
</dbReference>
<dbReference type="OrthoDB" id="10259681at2759"/>
<dbReference type="Pfam" id="PF01151">
    <property type="entry name" value="ELO"/>
    <property type="match status" value="1"/>
</dbReference>
<dbReference type="PANTHER" id="PTHR11157">
    <property type="entry name" value="FATTY ACID ACYL TRANSFERASE-RELATED"/>
    <property type="match status" value="1"/>
</dbReference>
<dbReference type="EMBL" id="CAJFCJ010000009">
    <property type="protein sequence ID" value="CAD5119063.1"/>
    <property type="molecule type" value="Genomic_DNA"/>
</dbReference>
<organism evidence="11 12">
    <name type="scientific">Dimorphilus gyrociliatus</name>
    <dbReference type="NCBI Taxonomy" id="2664684"/>
    <lineage>
        <taxon>Eukaryota</taxon>
        <taxon>Metazoa</taxon>
        <taxon>Spiralia</taxon>
        <taxon>Lophotrochozoa</taxon>
        <taxon>Annelida</taxon>
        <taxon>Polychaeta</taxon>
        <taxon>Polychaeta incertae sedis</taxon>
        <taxon>Dinophilidae</taxon>
        <taxon>Dimorphilus</taxon>
    </lineage>
</organism>
<feature type="transmembrane region" description="Helical" evidence="10">
    <location>
        <begin position="106"/>
        <end position="128"/>
    </location>
</feature>
<dbReference type="GO" id="GO:0042761">
    <property type="term" value="P:very long-chain fatty acid biosynthetic process"/>
    <property type="evidence" value="ECO:0007669"/>
    <property type="project" value="TreeGrafter"/>
</dbReference>
<dbReference type="InterPro" id="IPR002076">
    <property type="entry name" value="ELO_fam"/>
</dbReference>
<dbReference type="GO" id="GO:0034626">
    <property type="term" value="P:fatty acid elongation, polyunsaturated fatty acid"/>
    <property type="evidence" value="ECO:0007669"/>
    <property type="project" value="TreeGrafter"/>
</dbReference>
<evidence type="ECO:0000256" key="9">
    <source>
        <dbReference type="ARBA" id="ARBA00023160"/>
    </source>
</evidence>
<reference evidence="11 12" key="1">
    <citation type="submission" date="2020-08" db="EMBL/GenBank/DDBJ databases">
        <authorList>
            <person name="Hejnol A."/>
        </authorList>
    </citation>
    <scope>NUCLEOTIDE SEQUENCE [LARGE SCALE GENOMIC DNA]</scope>
</reference>
<feature type="transmembrane region" description="Helical" evidence="10">
    <location>
        <begin position="241"/>
        <end position="259"/>
    </location>
</feature>
<dbReference type="AlphaFoldDB" id="A0A7I8VWU4"/>
<keyword evidence="6 10" id="KW-1133">Transmembrane helix</keyword>
<dbReference type="GO" id="GO:0009922">
    <property type="term" value="F:fatty acid elongase activity"/>
    <property type="evidence" value="ECO:0007669"/>
    <property type="project" value="UniProtKB-EC"/>
</dbReference>
<feature type="transmembrane region" description="Helical" evidence="10">
    <location>
        <begin position="66"/>
        <end position="86"/>
    </location>
</feature>
<comment type="catalytic activity">
    <reaction evidence="10">
        <text>a very-long-chain acyl-CoA + malonyl-CoA + H(+) = a very-long-chain 3-oxoacyl-CoA + CO2 + CoA</text>
        <dbReference type="Rhea" id="RHEA:32727"/>
        <dbReference type="ChEBI" id="CHEBI:15378"/>
        <dbReference type="ChEBI" id="CHEBI:16526"/>
        <dbReference type="ChEBI" id="CHEBI:57287"/>
        <dbReference type="ChEBI" id="CHEBI:57384"/>
        <dbReference type="ChEBI" id="CHEBI:90725"/>
        <dbReference type="ChEBI" id="CHEBI:90736"/>
        <dbReference type="EC" id="2.3.1.199"/>
    </reaction>
</comment>
<dbReference type="GO" id="GO:0030148">
    <property type="term" value="P:sphingolipid biosynthetic process"/>
    <property type="evidence" value="ECO:0007669"/>
    <property type="project" value="TreeGrafter"/>
</dbReference>
<dbReference type="GO" id="GO:0005789">
    <property type="term" value="C:endoplasmic reticulum membrane"/>
    <property type="evidence" value="ECO:0007669"/>
    <property type="project" value="TreeGrafter"/>
</dbReference>
<evidence type="ECO:0000256" key="5">
    <source>
        <dbReference type="ARBA" id="ARBA00022832"/>
    </source>
</evidence>
<accession>A0A7I8VWU4</accession>
<evidence type="ECO:0000256" key="6">
    <source>
        <dbReference type="ARBA" id="ARBA00022989"/>
    </source>
</evidence>
<evidence type="ECO:0000256" key="1">
    <source>
        <dbReference type="ARBA" id="ARBA00004141"/>
    </source>
</evidence>
<feature type="transmembrane region" description="Helical" evidence="10">
    <location>
        <begin position="140"/>
        <end position="159"/>
    </location>
</feature>
<sequence length="279" mass="32997">MTDQVSDFNYTLYLPFEKNFDQETFWLWITKNWYLSLWFSLAYVIVIFSGKRYMKHRPAANLRTELAIWSGILAIFSILGAIRTVPELLYVLKNYGWDFSICNSSYAYYQPTALWTSLFALSKVYELGDTIFIVLRKQNLIFLHWYHHITVLIYSWYSATEQAAAGRWFMTINYTVHAFMYSYYTLKAMRFSIPKWVSVAITSLQIAQMVVGLSVNIRVYYLKNRNQYCQQTYDNLVWSSLMYLSYLFLFLSFFINAYLKTGKKISHSNGNGLNKAKQK</sequence>
<keyword evidence="7 10" id="KW-0443">Lipid metabolism</keyword>
<keyword evidence="9 10" id="KW-0275">Fatty acid biosynthesis</keyword>
<evidence type="ECO:0000256" key="3">
    <source>
        <dbReference type="ARBA" id="ARBA00022679"/>
    </source>
</evidence>
<dbReference type="PANTHER" id="PTHR11157:SF17">
    <property type="entry name" value="ELONGATION OF VERY LONG CHAIN FATTY ACIDS PROTEIN 6"/>
    <property type="match status" value="1"/>
</dbReference>
<evidence type="ECO:0000256" key="7">
    <source>
        <dbReference type="ARBA" id="ARBA00023098"/>
    </source>
</evidence>
<proteinExistence type="inferred from homology"/>
<feature type="transmembrane region" description="Helical" evidence="10">
    <location>
        <begin position="33"/>
        <end position="54"/>
    </location>
</feature>
<feature type="transmembrane region" description="Helical" evidence="10">
    <location>
        <begin position="196"/>
        <end position="221"/>
    </location>
</feature>
<keyword evidence="2 10" id="KW-0444">Lipid biosynthesis</keyword>
<evidence type="ECO:0000256" key="8">
    <source>
        <dbReference type="ARBA" id="ARBA00023136"/>
    </source>
</evidence>
<dbReference type="Proteomes" id="UP000549394">
    <property type="component" value="Unassembled WGS sequence"/>
</dbReference>
<comment type="subcellular location">
    <subcellularLocation>
        <location evidence="1">Membrane</location>
        <topology evidence="1">Multi-pass membrane protein</topology>
    </subcellularLocation>
</comment>
<dbReference type="EC" id="2.3.1.199" evidence="10"/>
<evidence type="ECO:0000313" key="12">
    <source>
        <dbReference type="Proteomes" id="UP000549394"/>
    </source>
</evidence>
<keyword evidence="3 10" id="KW-0808">Transferase</keyword>
<comment type="similarity">
    <text evidence="10">Belongs to the ELO family.</text>
</comment>
<evidence type="ECO:0000256" key="4">
    <source>
        <dbReference type="ARBA" id="ARBA00022692"/>
    </source>
</evidence>
<evidence type="ECO:0000313" key="11">
    <source>
        <dbReference type="EMBL" id="CAD5119063.1"/>
    </source>
</evidence>
<dbReference type="GO" id="GO:0019367">
    <property type="term" value="P:fatty acid elongation, saturated fatty acid"/>
    <property type="evidence" value="ECO:0007669"/>
    <property type="project" value="TreeGrafter"/>
</dbReference>
<name>A0A7I8VWU4_9ANNE</name>
<keyword evidence="8 10" id="KW-0472">Membrane</keyword>
<keyword evidence="4 10" id="KW-0812">Transmembrane</keyword>
<dbReference type="PROSITE" id="PS01188">
    <property type="entry name" value="ELO"/>
    <property type="match status" value="1"/>
</dbReference>
<keyword evidence="5 10" id="KW-0276">Fatty acid metabolism</keyword>
<comment type="caution">
    <text evidence="11">The sequence shown here is derived from an EMBL/GenBank/DDBJ whole genome shotgun (WGS) entry which is preliminary data.</text>
</comment>
<gene>
    <name evidence="11" type="ORF">DGYR_LOCUS7352</name>
</gene>
<evidence type="ECO:0000256" key="10">
    <source>
        <dbReference type="RuleBase" id="RU361115"/>
    </source>
</evidence>
<protein>
    <recommendedName>
        <fullName evidence="10">Elongation of very long chain fatty acids protein</fullName>
        <ecNumber evidence="10">2.3.1.199</ecNumber>
    </recommendedName>
    <alternativeName>
        <fullName evidence="10">Very-long-chain 3-oxoacyl-CoA synthase</fullName>
    </alternativeName>
</protein>